<dbReference type="AlphaFoldDB" id="E6K286"/>
<evidence type="ECO:0000256" key="1">
    <source>
        <dbReference type="ARBA" id="ARBA00007120"/>
    </source>
</evidence>
<comment type="similarity">
    <text evidence="1">Belongs to the UPF0098 family.</text>
</comment>
<dbReference type="InterPro" id="IPR008914">
    <property type="entry name" value="PEBP"/>
</dbReference>
<dbReference type="InterPro" id="IPR036610">
    <property type="entry name" value="PEBP-like_sf"/>
</dbReference>
<dbReference type="CDD" id="cd00865">
    <property type="entry name" value="PEBP_bact_arch"/>
    <property type="match status" value="1"/>
</dbReference>
<dbReference type="Proteomes" id="UP000004946">
    <property type="component" value="Chromosome"/>
</dbReference>
<keyword evidence="3" id="KW-1185">Reference proteome</keyword>
<dbReference type="HOGENOM" id="CLU_083918_4_2_11"/>
<gene>
    <name evidence="2" type="ORF">HMPREF0620_1559</name>
</gene>
<proteinExistence type="inferred from homology"/>
<reference evidence="2 3" key="1">
    <citation type="submission" date="2010-12" db="EMBL/GenBank/DDBJ databases">
        <authorList>
            <person name="Muzny D."/>
            <person name="Qin X."/>
            <person name="Buhay C."/>
            <person name="Dugan-Rocha S."/>
            <person name="Ding Y."/>
            <person name="Chen G."/>
            <person name="Hawes A."/>
            <person name="Holder M."/>
            <person name="Jhangiani S."/>
            <person name="Johnson A."/>
            <person name="Khan Z."/>
            <person name="Li Z."/>
            <person name="Liu W."/>
            <person name="Liu X."/>
            <person name="Perez L."/>
            <person name="Shen H."/>
            <person name="Wang Q."/>
            <person name="Watt J."/>
            <person name="Xi L."/>
            <person name="Xin Y."/>
            <person name="Zhou J."/>
            <person name="Deng J."/>
            <person name="Jiang H."/>
            <person name="Liu Y."/>
            <person name="Qu J."/>
            <person name="Song X.-Z."/>
            <person name="Zhang L."/>
            <person name="Villasana D."/>
            <person name="Johnson A."/>
            <person name="Liu J."/>
            <person name="Liyanage D."/>
            <person name="Lorensuhewa L."/>
            <person name="Robinson T."/>
            <person name="Song A."/>
            <person name="Song B.-B."/>
            <person name="Dinh H."/>
            <person name="Thornton R."/>
            <person name="Coyle M."/>
            <person name="Francisco L."/>
            <person name="Jackson L."/>
            <person name="Javaid M."/>
            <person name="Korchina V."/>
            <person name="Kovar C."/>
            <person name="Mata R."/>
            <person name="Mathew T."/>
            <person name="Ngo R."/>
            <person name="Nguyen L."/>
            <person name="Nguyen N."/>
            <person name="Okwuonu G."/>
            <person name="Ongeri F."/>
            <person name="Pham C."/>
            <person name="Simmons D."/>
            <person name="Wilczek-Boney K."/>
            <person name="Hale W."/>
            <person name="Jakkamsetti A."/>
            <person name="Pham P."/>
            <person name="Ruth R."/>
            <person name="San Lucas F."/>
            <person name="Warren J."/>
            <person name="Zhang J."/>
            <person name="Zhao Z."/>
            <person name="Zhou C."/>
            <person name="Zhu D."/>
            <person name="Lee S."/>
            <person name="Bess C."/>
            <person name="Blankenburg K."/>
            <person name="Forbes L."/>
            <person name="Fu Q."/>
            <person name="Gubbala S."/>
            <person name="Hirani K."/>
            <person name="Jayaseelan J.C."/>
            <person name="Lara F."/>
            <person name="Munidasa M."/>
            <person name="Palculict T."/>
            <person name="Patil S."/>
            <person name="Pu L.-L."/>
            <person name="Saada N."/>
            <person name="Tang L."/>
            <person name="Weissenberger G."/>
            <person name="Zhu Y."/>
            <person name="Hemphill L."/>
            <person name="Shang Y."/>
            <person name="Youmans B."/>
            <person name="Ayvaz T."/>
            <person name="Ross M."/>
            <person name="Santibanez J."/>
            <person name="Aqrawi P."/>
            <person name="Gross S."/>
            <person name="Joshi V."/>
            <person name="Fowler G."/>
            <person name="Nazareth L."/>
            <person name="Reid J."/>
            <person name="Worley K."/>
            <person name="Petrosino J."/>
            <person name="Highlander S."/>
            <person name="Gibbs R."/>
        </authorList>
    </citation>
    <scope>NUCLEOTIDE SEQUENCE [LARGE SCALE GENOMIC DNA]</scope>
    <source>
        <strain evidence="2 3">DSM 10105</strain>
    </source>
</reference>
<evidence type="ECO:0000313" key="2">
    <source>
        <dbReference type="EMBL" id="EFT82874.1"/>
    </source>
</evidence>
<accession>E6K286</accession>
<dbReference type="InterPro" id="IPR005247">
    <property type="entry name" value="YbhB_YbcL/LppC-like"/>
</dbReference>
<dbReference type="eggNOG" id="COG1881">
    <property type="taxonomic scope" value="Bacteria"/>
</dbReference>
<protein>
    <submittedName>
        <fullName evidence="2">Raf-like protein</fullName>
    </submittedName>
</protein>
<organism evidence="2 3">
    <name type="scientific">Parascardovia denticolens DSM 10105 = JCM 12538</name>
    <dbReference type="NCBI Taxonomy" id="864564"/>
    <lineage>
        <taxon>Bacteria</taxon>
        <taxon>Bacillati</taxon>
        <taxon>Actinomycetota</taxon>
        <taxon>Actinomycetes</taxon>
        <taxon>Bifidobacteriales</taxon>
        <taxon>Bifidobacteriaceae</taxon>
        <taxon>Parascardovia</taxon>
    </lineage>
</organism>
<sequence length="194" mass="21931">MIDGSLGRRRMMRVSTDFTTIPDDYGKAAPAANLTEGIPTVSFPFYLDGVNPAAHYLHWEFVDDDSIPVCGFQWIHWSVANLPIDALMFDFNDSHALHIPENFSNQLQSMVPEAVQGRNSQASRFVGSDNPAVYQRYNGPQPPDKPHDYMLTVYATTKPLPELKEGFWLNELRDGLRICRDVVDSDAIWLTGRN</sequence>
<evidence type="ECO:0000313" key="3">
    <source>
        <dbReference type="Proteomes" id="UP000004946"/>
    </source>
</evidence>
<name>E6K286_PARDN</name>
<dbReference type="NCBIfam" id="TIGR00481">
    <property type="entry name" value="YbhB/YbcL family Raf kinase inhibitor-like protein"/>
    <property type="match status" value="1"/>
</dbReference>
<dbReference type="SUPFAM" id="SSF49777">
    <property type="entry name" value="PEBP-like"/>
    <property type="match status" value="1"/>
</dbReference>
<dbReference type="Pfam" id="PF01161">
    <property type="entry name" value="PBP"/>
    <property type="match status" value="1"/>
</dbReference>
<dbReference type="EMBL" id="AEON01000002">
    <property type="protein sequence ID" value="EFT82874.1"/>
    <property type="molecule type" value="Genomic_DNA"/>
</dbReference>
<dbReference type="Gene3D" id="3.90.280.10">
    <property type="entry name" value="PEBP-like"/>
    <property type="match status" value="1"/>
</dbReference>
<comment type="caution">
    <text evidence="2">The sequence shown here is derived from an EMBL/GenBank/DDBJ whole genome shotgun (WGS) entry which is preliminary data.</text>
</comment>